<keyword evidence="3" id="KW-1185">Reference proteome</keyword>
<reference evidence="2" key="1">
    <citation type="journal article" date="2020" name="Stud. Mycol.">
        <title>101 Dothideomycetes genomes: a test case for predicting lifestyles and emergence of pathogens.</title>
        <authorList>
            <person name="Haridas S."/>
            <person name="Albert R."/>
            <person name="Binder M."/>
            <person name="Bloem J."/>
            <person name="Labutti K."/>
            <person name="Salamov A."/>
            <person name="Andreopoulos B."/>
            <person name="Baker S."/>
            <person name="Barry K."/>
            <person name="Bills G."/>
            <person name="Bluhm B."/>
            <person name="Cannon C."/>
            <person name="Castanera R."/>
            <person name="Culley D."/>
            <person name="Daum C."/>
            <person name="Ezra D."/>
            <person name="Gonzalez J."/>
            <person name="Henrissat B."/>
            <person name="Kuo A."/>
            <person name="Liang C."/>
            <person name="Lipzen A."/>
            <person name="Lutzoni F."/>
            <person name="Magnuson J."/>
            <person name="Mondo S."/>
            <person name="Nolan M."/>
            <person name="Ohm R."/>
            <person name="Pangilinan J."/>
            <person name="Park H.-J."/>
            <person name="Ramirez L."/>
            <person name="Alfaro M."/>
            <person name="Sun H."/>
            <person name="Tritt A."/>
            <person name="Yoshinaga Y."/>
            <person name="Zwiers L.-H."/>
            <person name="Turgeon B."/>
            <person name="Goodwin S."/>
            <person name="Spatafora J."/>
            <person name="Crous P."/>
            <person name="Grigoriev I."/>
        </authorList>
    </citation>
    <scope>NUCLEOTIDE SEQUENCE</scope>
    <source>
        <strain evidence="2">ATCC 16933</strain>
    </source>
</reference>
<name>A0A6A6P9R4_9PEZI</name>
<dbReference type="AlphaFoldDB" id="A0A6A6P9R4"/>
<sequence length="88" mass="9988">MRKAKIGGIWIGGGELKSFVISFFPFFPQCFLVCRYFLWAIFSYILLSSGVTVIHFDLADVYISRCVYRGARSTVYDILGFGGLDRTL</sequence>
<evidence type="ECO:0000256" key="1">
    <source>
        <dbReference type="SAM" id="Phobius"/>
    </source>
</evidence>
<proteinExistence type="predicted"/>
<feature type="transmembrane region" description="Helical" evidence="1">
    <location>
        <begin position="44"/>
        <end position="63"/>
    </location>
</feature>
<gene>
    <name evidence="2" type="ORF">BDY21DRAFT_333196</name>
</gene>
<keyword evidence="1" id="KW-1133">Transmembrane helix</keyword>
<evidence type="ECO:0000313" key="2">
    <source>
        <dbReference type="EMBL" id="KAF2460721.1"/>
    </source>
</evidence>
<accession>A0A6A6P9R4</accession>
<evidence type="ECO:0000313" key="3">
    <source>
        <dbReference type="Proteomes" id="UP000799766"/>
    </source>
</evidence>
<keyword evidence="1" id="KW-0472">Membrane</keyword>
<dbReference type="Proteomes" id="UP000799766">
    <property type="component" value="Unassembled WGS sequence"/>
</dbReference>
<protein>
    <submittedName>
        <fullName evidence="2">Uncharacterized protein</fullName>
    </submittedName>
</protein>
<organism evidence="2 3">
    <name type="scientific">Lineolata rhizophorae</name>
    <dbReference type="NCBI Taxonomy" id="578093"/>
    <lineage>
        <taxon>Eukaryota</taxon>
        <taxon>Fungi</taxon>
        <taxon>Dikarya</taxon>
        <taxon>Ascomycota</taxon>
        <taxon>Pezizomycotina</taxon>
        <taxon>Dothideomycetes</taxon>
        <taxon>Dothideomycetes incertae sedis</taxon>
        <taxon>Lineolatales</taxon>
        <taxon>Lineolataceae</taxon>
        <taxon>Lineolata</taxon>
    </lineage>
</organism>
<dbReference type="EMBL" id="MU001672">
    <property type="protein sequence ID" value="KAF2460721.1"/>
    <property type="molecule type" value="Genomic_DNA"/>
</dbReference>
<keyword evidence="1" id="KW-0812">Transmembrane</keyword>